<dbReference type="PATRIC" id="fig|1302272.5.peg.1724"/>
<keyword evidence="2" id="KW-1185">Reference proteome</keyword>
<proteinExistence type="predicted"/>
<evidence type="ECO:0000313" key="1">
    <source>
        <dbReference type="EMBL" id="KRK48593.1"/>
    </source>
</evidence>
<dbReference type="STRING" id="1302272.FC96_GL001706"/>
<dbReference type="Gene3D" id="1.20.1440.140">
    <property type="match status" value="1"/>
</dbReference>
<dbReference type="AlphaFoldDB" id="A0A0R1HYB0"/>
<gene>
    <name evidence="1" type="ORF">FC96_GL001706</name>
</gene>
<organism evidence="1 2">
    <name type="scientific">Secundilactobacillus kimchicus JCM 15530</name>
    <dbReference type="NCBI Taxonomy" id="1302272"/>
    <lineage>
        <taxon>Bacteria</taxon>
        <taxon>Bacillati</taxon>
        <taxon>Bacillota</taxon>
        <taxon>Bacilli</taxon>
        <taxon>Lactobacillales</taxon>
        <taxon>Lactobacillaceae</taxon>
        <taxon>Secundilactobacillus</taxon>
    </lineage>
</organism>
<name>A0A0R1HYB0_9LACO</name>
<comment type="caution">
    <text evidence="1">The sequence shown here is derived from an EMBL/GenBank/DDBJ whole genome shotgun (WGS) entry which is preliminary data.</text>
</comment>
<evidence type="ECO:0008006" key="3">
    <source>
        <dbReference type="Google" id="ProtNLM"/>
    </source>
</evidence>
<dbReference type="EMBL" id="AZCX01000003">
    <property type="protein sequence ID" value="KRK48593.1"/>
    <property type="molecule type" value="Genomic_DNA"/>
</dbReference>
<evidence type="ECO:0000313" key="2">
    <source>
        <dbReference type="Proteomes" id="UP000050911"/>
    </source>
</evidence>
<protein>
    <recommendedName>
        <fullName evidence="3">Bacteriocin immunity protein</fullName>
    </recommendedName>
</protein>
<reference evidence="1 2" key="1">
    <citation type="journal article" date="2015" name="Genome Announc.">
        <title>Expanding the biotechnology potential of lactobacilli through comparative genomics of 213 strains and associated genera.</title>
        <authorList>
            <person name="Sun Z."/>
            <person name="Harris H.M."/>
            <person name="McCann A."/>
            <person name="Guo C."/>
            <person name="Argimon S."/>
            <person name="Zhang W."/>
            <person name="Yang X."/>
            <person name="Jeffery I.B."/>
            <person name="Cooney J.C."/>
            <person name="Kagawa T.F."/>
            <person name="Liu W."/>
            <person name="Song Y."/>
            <person name="Salvetti E."/>
            <person name="Wrobel A."/>
            <person name="Rasinkangas P."/>
            <person name="Parkhill J."/>
            <person name="Rea M.C."/>
            <person name="O'Sullivan O."/>
            <person name="Ritari J."/>
            <person name="Douillard F.P."/>
            <person name="Paul Ross R."/>
            <person name="Yang R."/>
            <person name="Briner A.E."/>
            <person name="Felis G.E."/>
            <person name="de Vos W.M."/>
            <person name="Barrangou R."/>
            <person name="Klaenhammer T.R."/>
            <person name="Caufield P.W."/>
            <person name="Cui Y."/>
            <person name="Zhang H."/>
            <person name="O'Toole P.W."/>
        </authorList>
    </citation>
    <scope>NUCLEOTIDE SEQUENCE [LARGE SCALE GENOMIC DNA]</scope>
    <source>
        <strain evidence="1 2">JCM 15530</strain>
    </source>
</reference>
<accession>A0A0R1HYB0</accession>
<sequence length="111" mass="12383">MMNMSQKSPVTPTSLLNQLTTALQQNPQRPGFQMLLEIIETANYKVQHHQQTEVAEAGAVYQNICTACFVTQFHPTNHESQLLEAIQNIAHPKGNWAGLNALNTANQWPSN</sequence>
<dbReference type="InterPro" id="IPR053739">
    <property type="entry name" value="Bact_Immunity_Domain_sf"/>
</dbReference>
<dbReference type="Proteomes" id="UP000050911">
    <property type="component" value="Unassembled WGS sequence"/>
</dbReference>